<evidence type="ECO:0000256" key="11">
    <source>
        <dbReference type="SAM" id="Phobius"/>
    </source>
</evidence>
<keyword evidence="10 11" id="KW-0472">Membrane</keyword>
<evidence type="ECO:0000256" key="2">
    <source>
        <dbReference type="ARBA" id="ARBA00006742"/>
    </source>
</evidence>
<dbReference type="STRING" id="313628.LNTAR_15522"/>
<keyword evidence="8 11" id="KW-1133">Transmembrane helix</keyword>
<comment type="subcellular location">
    <subcellularLocation>
        <location evidence="1">Cell membrane</location>
        <topology evidence="1">Single-pass membrane protein</topology>
    </subcellularLocation>
</comment>
<evidence type="ECO:0000313" key="13">
    <source>
        <dbReference type="Proteomes" id="UP000004947"/>
    </source>
</evidence>
<reference evidence="12 13" key="1">
    <citation type="journal article" date="2010" name="J. Bacteriol.">
        <title>Genome sequence of Lentisphaera araneosa HTCC2155T, the type species of the order Lentisphaerales in the phylum Lentisphaerae.</title>
        <authorList>
            <person name="Thrash J.C."/>
            <person name="Cho J.C."/>
            <person name="Vergin K.L."/>
            <person name="Morris R.M."/>
            <person name="Giovannoni S.J."/>
        </authorList>
    </citation>
    <scope>NUCLEOTIDE SEQUENCE [LARGE SCALE GENOMIC DNA]</scope>
    <source>
        <strain evidence="12 13">HTCC2155</strain>
    </source>
</reference>
<proteinExistence type="inferred from homology"/>
<comment type="caution">
    <text evidence="12">The sequence shown here is derived from an EMBL/GenBank/DDBJ whole genome shotgun (WGS) entry which is preliminary data.</text>
</comment>
<keyword evidence="7" id="KW-0653">Protein transport</keyword>
<dbReference type="SMART" id="SM01323">
    <property type="entry name" value="YajC"/>
    <property type="match status" value="1"/>
</dbReference>
<sequence>MNLDLLAAQAQRQGGPAEMIKTIAIFVVFYAIFYVIILRPQKKKVQAHKDRVASLVKDDEVILEGGIYGSVRAIEDGVLQVEIAEKTIVKVDQNAVRSVVSEDAKK</sequence>
<evidence type="ECO:0000313" key="12">
    <source>
        <dbReference type="EMBL" id="EDM27092.1"/>
    </source>
</evidence>
<dbReference type="Pfam" id="PF02699">
    <property type="entry name" value="YajC"/>
    <property type="match status" value="1"/>
</dbReference>
<accession>A6DMA2</accession>
<comment type="similarity">
    <text evidence="2">Belongs to the YajC family.</text>
</comment>
<dbReference type="NCBIfam" id="TIGR00739">
    <property type="entry name" value="yajC"/>
    <property type="match status" value="1"/>
</dbReference>
<evidence type="ECO:0000256" key="1">
    <source>
        <dbReference type="ARBA" id="ARBA00004162"/>
    </source>
</evidence>
<keyword evidence="5" id="KW-1003">Cell membrane</keyword>
<dbReference type="GO" id="GO:0005886">
    <property type="term" value="C:plasma membrane"/>
    <property type="evidence" value="ECO:0007669"/>
    <property type="project" value="UniProtKB-SubCell"/>
</dbReference>
<dbReference type="PRINTS" id="PR01853">
    <property type="entry name" value="YAJCTRNLCASE"/>
</dbReference>
<dbReference type="OrthoDB" id="9811406at2"/>
<protein>
    <recommendedName>
        <fullName evidence="3">Sec translocon accessory complex subunit YajC</fullName>
    </recommendedName>
</protein>
<keyword evidence="13" id="KW-1185">Reference proteome</keyword>
<dbReference type="EMBL" id="ABCK01000011">
    <property type="protein sequence ID" value="EDM27092.1"/>
    <property type="molecule type" value="Genomic_DNA"/>
</dbReference>
<gene>
    <name evidence="12" type="ORF">LNTAR_15522</name>
</gene>
<evidence type="ECO:0000256" key="4">
    <source>
        <dbReference type="ARBA" id="ARBA00022448"/>
    </source>
</evidence>
<keyword evidence="9" id="KW-0811">Translocation</keyword>
<dbReference type="AlphaFoldDB" id="A6DMA2"/>
<dbReference type="Proteomes" id="UP000004947">
    <property type="component" value="Unassembled WGS sequence"/>
</dbReference>
<evidence type="ECO:0000256" key="6">
    <source>
        <dbReference type="ARBA" id="ARBA00022692"/>
    </source>
</evidence>
<evidence type="ECO:0000256" key="10">
    <source>
        <dbReference type="ARBA" id="ARBA00023136"/>
    </source>
</evidence>
<organism evidence="12 13">
    <name type="scientific">Lentisphaera araneosa HTCC2155</name>
    <dbReference type="NCBI Taxonomy" id="313628"/>
    <lineage>
        <taxon>Bacteria</taxon>
        <taxon>Pseudomonadati</taxon>
        <taxon>Lentisphaerota</taxon>
        <taxon>Lentisphaeria</taxon>
        <taxon>Lentisphaerales</taxon>
        <taxon>Lentisphaeraceae</taxon>
        <taxon>Lentisphaera</taxon>
    </lineage>
</organism>
<dbReference type="eggNOG" id="COG1862">
    <property type="taxonomic scope" value="Bacteria"/>
</dbReference>
<dbReference type="PANTHER" id="PTHR33909">
    <property type="entry name" value="SEC TRANSLOCON ACCESSORY COMPLEX SUBUNIT YAJC"/>
    <property type="match status" value="1"/>
</dbReference>
<dbReference type="PANTHER" id="PTHR33909:SF1">
    <property type="entry name" value="SEC TRANSLOCON ACCESSORY COMPLEX SUBUNIT YAJC"/>
    <property type="match status" value="1"/>
</dbReference>
<name>A6DMA2_9BACT</name>
<dbReference type="GO" id="GO:0015031">
    <property type="term" value="P:protein transport"/>
    <property type="evidence" value="ECO:0007669"/>
    <property type="project" value="UniProtKB-KW"/>
</dbReference>
<evidence type="ECO:0000256" key="9">
    <source>
        <dbReference type="ARBA" id="ARBA00023010"/>
    </source>
</evidence>
<evidence type="ECO:0000256" key="5">
    <source>
        <dbReference type="ARBA" id="ARBA00022475"/>
    </source>
</evidence>
<keyword evidence="4" id="KW-0813">Transport</keyword>
<feature type="transmembrane region" description="Helical" evidence="11">
    <location>
        <begin position="20"/>
        <end position="38"/>
    </location>
</feature>
<dbReference type="RefSeq" id="WP_007279001.1">
    <property type="nucleotide sequence ID" value="NZ_ABCK01000011.1"/>
</dbReference>
<evidence type="ECO:0000256" key="7">
    <source>
        <dbReference type="ARBA" id="ARBA00022927"/>
    </source>
</evidence>
<keyword evidence="6 11" id="KW-0812">Transmembrane</keyword>
<evidence type="ECO:0000256" key="3">
    <source>
        <dbReference type="ARBA" id="ARBA00014962"/>
    </source>
</evidence>
<dbReference type="InterPro" id="IPR003849">
    <property type="entry name" value="Preprotein_translocase_YajC"/>
</dbReference>
<evidence type="ECO:0000256" key="8">
    <source>
        <dbReference type="ARBA" id="ARBA00022989"/>
    </source>
</evidence>